<feature type="domain" description="SH3" evidence="8">
    <location>
        <begin position="316"/>
        <end position="379"/>
    </location>
</feature>
<name>A0A2T7NLQ9_POMCA</name>
<dbReference type="InterPro" id="IPR002219">
    <property type="entry name" value="PKC_DAG/PE"/>
</dbReference>
<feature type="region of interest" description="Disordered" evidence="6">
    <location>
        <begin position="163"/>
        <end position="189"/>
    </location>
</feature>
<dbReference type="Pfam" id="PF00017">
    <property type="entry name" value="SH2"/>
    <property type="match status" value="1"/>
</dbReference>
<dbReference type="CDD" id="cd20810">
    <property type="entry name" value="C1_VAV"/>
    <property type="match status" value="1"/>
</dbReference>
<dbReference type="GO" id="GO:0005085">
    <property type="term" value="F:guanyl-nucleotide exchange factor activity"/>
    <property type="evidence" value="ECO:0007669"/>
    <property type="project" value="TreeGrafter"/>
</dbReference>
<feature type="domain" description="SH2" evidence="7">
    <location>
        <begin position="211"/>
        <end position="308"/>
    </location>
</feature>
<dbReference type="SUPFAM" id="SSF50044">
    <property type="entry name" value="SH3-domain"/>
    <property type="match status" value="2"/>
</dbReference>
<keyword evidence="3" id="KW-0862">Zinc</keyword>
<evidence type="ECO:0000259" key="8">
    <source>
        <dbReference type="PROSITE" id="PS50002"/>
    </source>
</evidence>
<dbReference type="Pfam" id="PF00018">
    <property type="entry name" value="SH3_1"/>
    <property type="match status" value="1"/>
</dbReference>
<feature type="domain" description="Phorbol-ester/DAG-type" evidence="9">
    <location>
        <begin position="19"/>
        <end position="69"/>
    </location>
</feature>
<dbReference type="InterPro" id="IPR000980">
    <property type="entry name" value="SH2"/>
</dbReference>
<evidence type="ECO:0000256" key="5">
    <source>
        <dbReference type="PROSITE-ProRule" id="PRU00192"/>
    </source>
</evidence>
<dbReference type="EMBL" id="PZQS01000011">
    <property type="protein sequence ID" value="PVD22095.1"/>
    <property type="molecule type" value="Genomic_DNA"/>
</dbReference>
<reference evidence="10 11" key="1">
    <citation type="submission" date="2018-04" db="EMBL/GenBank/DDBJ databases">
        <title>The genome of golden apple snail Pomacea canaliculata provides insight into stress tolerance and invasive adaptation.</title>
        <authorList>
            <person name="Liu C."/>
            <person name="Liu B."/>
            <person name="Ren Y."/>
            <person name="Zhang Y."/>
            <person name="Wang H."/>
            <person name="Li S."/>
            <person name="Jiang F."/>
            <person name="Yin L."/>
            <person name="Zhang G."/>
            <person name="Qian W."/>
            <person name="Fan W."/>
        </authorList>
    </citation>
    <scope>NUCLEOTIDE SEQUENCE [LARGE SCALE GENOMIC DNA]</scope>
    <source>
        <strain evidence="10">SZHN2017</strain>
        <tissue evidence="10">Muscle</tissue>
    </source>
</reference>
<evidence type="ECO:0000256" key="6">
    <source>
        <dbReference type="SAM" id="MobiDB-lite"/>
    </source>
</evidence>
<dbReference type="SMART" id="SM00326">
    <property type="entry name" value="SH3"/>
    <property type="match status" value="2"/>
</dbReference>
<dbReference type="PANTHER" id="PTHR45818:SF3">
    <property type="entry name" value="PROTEIN VAV"/>
    <property type="match status" value="1"/>
</dbReference>
<dbReference type="AlphaFoldDB" id="A0A2T7NLQ9"/>
<proteinExistence type="predicted"/>
<dbReference type="PRINTS" id="PR00452">
    <property type="entry name" value="SH3DOMAIN"/>
</dbReference>
<dbReference type="Gene3D" id="2.30.30.40">
    <property type="entry name" value="SH3 Domains"/>
    <property type="match status" value="2"/>
</dbReference>
<evidence type="ECO:0000256" key="1">
    <source>
        <dbReference type="ARBA" id="ARBA00022443"/>
    </source>
</evidence>
<evidence type="ECO:0000256" key="2">
    <source>
        <dbReference type="ARBA" id="ARBA00022723"/>
    </source>
</evidence>
<dbReference type="Proteomes" id="UP000245119">
    <property type="component" value="Linkage Group LG11"/>
</dbReference>
<evidence type="ECO:0000313" key="10">
    <source>
        <dbReference type="EMBL" id="PVD22095.1"/>
    </source>
</evidence>
<dbReference type="InterPro" id="IPR036028">
    <property type="entry name" value="SH3-like_dom_sf"/>
</dbReference>
<dbReference type="CDD" id="cd00174">
    <property type="entry name" value="SH3"/>
    <property type="match status" value="1"/>
</dbReference>
<keyword evidence="1 5" id="KW-0728">SH3 domain</keyword>
<accession>A0A2T7NLQ9</accession>
<feature type="region of interest" description="Disordered" evidence="6">
    <location>
        <begin position="62"/>
        <end position="85"/>
    </location>
</feature>
<keyword evidence="4" id="KW-0727">SH2 domain</keyword>
<dbReference type="GO" id="GO:0016477">
    <property type="term" value="P:cell migration"/>
    <property type="evidence" value="ECO:0007669"/>
    <property type="project" value="TreeGrafter"/>
</dbReference>
<evidence type="ECO:0000256" key="3">
    <source>
        <dbReference type="ARBA" id="ARBA00022833"/>
    </source>
</evidence>
<comment type="caution">
    <text evidence="10">The sequence shown here is derived from an EMBL/GenBank/DDBJ whole genome shotgun (WGS) entry which is preliminary data.</text>
</comment>
<dbReference type="PANTHER" id="PTHR45818">
    <property type="entry name" value="PROTEIN VAV"/>
    <property type="match status" value="1"/>
</dbReference>
<dbReference type="OrthoDB" id="5340910at2759"/>
<evidence type="ECO:0000259" key="9">
    <source>
        <dbReference type="PROSITE" id="PS50081"/>
    </source>
</evidence>
<dbReference type="InterPro" id="IPR001452">
    <property type="entry name" value="SH3_domain"/>
</dbReference>
<dbReference type="STRING" id="400727.A0A2T7NLQ9"/>
<dbReference type="PROSITE" id="PS50081">
    <property type="entry name" value="ZF_DAG_PE_2"/>
    <property type="match status" value="1"/>
</dbReference>
<keyword evidence="2" id="KW-0479">Metal-binding</keyword>
<keyword evidence="11" id="KW-1185">Reference proteome</keyword>
<dbReference type="InterPro" id="IPR046349">
    <property type="entry name" value="C1-like_sf"/>
</dbReference>
<evidence type="ECO:0000259" key="7">
    <source>
        <dbReference type="PROSITE" id="PS50001"/>
    </source>
</evidence>
<dbReference type="PROSITE" id="PS50001">
    <property type="entry name" value="SH2"/>
    <property type="match status" value="1"/>
</dbReference>
<dbReference type="GO" id="GO:0005737">
    <property type="term" value="C:cytoplasm"/>
    <property type="evidence" value="ECO:0007669"/>
    <property type="project" value="TreeGrafter"/>
</dbReference>
<sequence length="379" mass="42857">MEAIALALDNTQPAAAGSCRSYIMHTFEKPKECDVCGKLLRGIFFQGYLNQDNNMAVHKECIGKPDKTKNRRPPRPPQDKGETNKEVYKAKATMHYRGLPLPPPHMRPPLAFEKDDVVEVLSQTDSEWWKVGPVQRGRRLLSFQVVTIMRLMRKESYLPVHKDGRVVSNGDSSPVYRMSPSPSTLPPPAPHAVQVGPEYVNDPNNLHSYMWYVGEMERPEAQKQLDACPDGTFLIRVTNNPARKGELSLSIKFANAVRHIKVNRSPQNRFYLADGRYFDSVQGLVDYYEKNELADSFPDVATTLRIPYKSVAIGTRILGYAQAVYDYSATSTSQVTLKNGDRIAILSKNGQDKGWWKGENLRTQKVGYFPLAYVDEEET</sequence>
<dbReference type="Gene3D" id="3.30.505.10">
    <property type="entry name" value="SH2 domain"/>
    <property type="match status" value="1"/>
</dbReference>
<dbReference type="PROSITE" id="PS50002">
    <property type="entry name" value="SH3"/>
    <property type="match status" value="1"/>
</dbReference>
<dbReference type="GO" id="GO:0046872">
    <property type="term" value="F:metal ion binding"/>
    <property type="evidence" value="ECO:0007669"/>
    <property type="project" value="UniProtKB-KW"/>
</dbReference>
<dbReference type="SUPFAM" id="SSF57889">
    <property type="entry name" value="Cysteine-rich domain"/>
    <property type="match status" value="1"/>
</dbReference>
<gene>
    <name evidence="10" type="ORF">C0Q70_17899</name>
</gene>
<evidence type="ECO:0000313" key="11">
    <source>
        <dbReference type="Proteomes" id="UP000245119"/>
    </source>
</evidence>
<evidence type="ECO:0000256" key="4">
    <source>
        <dbReference type="PROSITE-ProRule" id="PRU00191"/>
    </source>
</evidence>
<dbReference type="PRINTS" id="PR00401">
    <property type="entry name" value="SH2DOMAIN"/>
</dbReference>
<organism evidence="10 11">
    <name type="scientific">Pomacea canaliculata</name>
    <name type="common">Golden apple snail</name>
    <dbReference type="NCBI Taxonomy" id="400727"/>
    <lineage>
        <taxon>Eukaryota</taxon>
        <taxon>Metazoa</taxon>
        <taxon>Spiralia</taxon>
        <taxon>Lophotrochozoa</taxon>
        <taxon>Mollusca</taxon>
        <taxon>Gastropoda</taxon>
        <taxon>Caenogastropoda</taxon>
        <taxon>Architaenioglossa</taxon>
        <taxon>Ampullarioidea</taxon>
        <taxon>Ampullariidae</taxon>
        <taxon>Pomacea</taxon>
    </lineage>
</organism>
<dbReference type="SMART" id="SM00252">
    <property type="entry name" value="SH2"/>
    <property type="match status" value="1"/>
</dbReference>
<dbReference type="InterPro" id="IPR036860">
    <property type="entry name" value="SH2_dom_sf"/>
</dbReference>
<dbReference type="Gene3D" id="3.30.60.20">
    <property type="match status" value="1"/>
</dbReference>
<protein>
    <submittedName>
        <fullName evidence="10">Uncharacterized protein</fullName>
    </submittedName>
</protein>
<dbReference type="SUPFAM" id="SSF55550">
    <property type="entry name" value="SH2 domain"/>
    <property type="match status" value="1"/>
</dbReference>